<evidence type="ECO:0008006" key="4">
    <source>
        <dbReference type="Google" id="ProtNLM"/>
    </source>
</evidence>
<dbReference type="RefSeq" id="WP_128624490.1">
    <property type="nucleotide sequence ID" value="NZ_ML133508.1"/>
</dbReference>
<evidence type="ECO:0000313" key="3">
    <source>
        <dbReference type="Proteomes" id="UP000281647"/>
    </source>
</evidence>
<dbReference type="OrthoDB" id="8116107at2"/>
<dbReference type="Proteomes" id="UP000281647">
    <property type="component" value="Unassembled WGS sequence"/>
</dbReference>
<proteinExistence type="predicted"/>
<keyword evidence="1" id="KW-0732">Signal</keyword>
<reference evidence="2 3" key="1">
    <citation type="submission" date="2018-11" db="EMBL/GenBank/DDBJ databases">
        <title>Pseudaminobacter arsenicus sp. nov., an arsenic-resistant bacterium isolated from arsenic-rich aquifers.</title>
        <authorList>
            <person name="Mu Y."/>
        </authorList>
    </citation>
    <scope>NUCLEOTIDE SEQUENCE [LARGE SCALE GENOMIC DNA]</scope>
    <source>
        <strain evidence="2 3">CB3</strain>
    </source>
</reference>
<sequence>MRNARFYTALAVYTGSILLGGAMLAKADTIETAALYAAQEYACEWPDYDRSEALLALAVKEGMPEDIAVEIIADLAWQIVETSTSEWLCGSVVAEVR</sequence>
<gene>
    <name evidence="2" type="ORF">EET67_04925</name>
</gene>
<feature type="signal peptide" evidence="1">
    <location>
        <begin position="1"/>
        <end position="27"/>
    </location>
</feature>
<dbReference type="AlphaFoldDB" id="A0A432V9Y6"/>
<accession>A0A432V9Y6</accession>
<evidence type="ECO:0000313" key="2">
    <source>
        <dbReference type="EMBL" id="RUM98987.1"/>
    </source>
</evidence>
<organism evidence="2 3">
    <name type="scientific">Borborobacter arsenicus</name>
    <dbReference type="NCBI Taxonomy" id="1851146"/>
    <lineage>
        <taxon>Bacteria</taxon>
        <taxon>Pseudomonadati</taxon>
        <taxon>Pseudomonadota</taxon>
        <taxon>Alphaproteobacteria</taxon>
        <taxon>Hyphomicrobiales</taxon>
        <taxon>Phyllobacteriaceae</taxon>
        <taxon>Borborobacter</taxon>
    </lineage>
</organism>
<protein>
    <recommendedName>
        <fullName evidence="4">DUF732 domain-containing protein</fullName>
    </recommendedName>
</protein>
<evidence type="ECO:0000256" key="1">
    <source>
        <dbReference type="SAM" id="SignalP"/>
    </source>
</evidence>
<keyword evidence="3" id="KW-1185">Reference proteome</keyword>
<feature type="chain" id="PRO_5019231133" description="DUF732 domain-containing protein" evidence="1">
    <location>
        <begin position="28"/>
        <end position="97"/>
    </location>
</feature>
<comment type="caution">
    <text evidence="2">The sequence shown here is derived from an EMBL/GenBank/DDBJ whole genome shotgun (WGS) entry which is preliminary data.</text>
</comment>
<dbReference type="EMBL" id="RKST01000003">
    <property type="protein sequence ID" value="RUM98987.1"/>
    <property type="molecule type" value="Genomic_DNA"/>
</dbReference>
<name>A0A432V9Y6_9HYPH</name>